<feature type="non-terminal residue" evidence="2">
    <location>
        <position position="1"/>
    </location>
</feature>
<accession>A0A060BRV1</accession>
<feature type="region of interest" description="Disordered" evidence="1">
    <location>
        <begin position="58"/>
        <end position="107"/>
    </location>
</feature>
<name>A0A060BRV1_9HYPH</name>
<feature type="non-terminal residue" evidence="2">
    <location>
        <position position="107"/>
    </location>
</feature>
<dbReference type="SUPFAM" id="SSF53955">
    <property type="entry name" value="Lysozyme-like"/>
    <property type="match status" value="1"/>
</dbReference>
<organism evidence="2">
    <name type="scientific">uncultured Methylobacterium sp</name>
    <dbReference type="NCBI Taxonomy" id="157278"/>
    <lineage>
        <taxon>Bacteria</taxon>
        <taxon>Pseudomonadati</taxon>
        <taxon>Pseudomonadota</taxon>
        <taxon>Alphaproteobacteria</taxon>
        <taxon>Hyphomicrobiales</taxon>
        <taxon>Methylobacteriaceae</taxon>
        <taxon>Methylobacterium</taxon>
        <taxon>environmental samples</taxon>
    </lineage>
</organism>
<evidence type="ECO:0000256" key="1">
    <source>
        <dbReference type="SAM" id="MobiDB-lite"/>
    </source>
</evidence>
<dbReference type="InterPro" id="IPR023346">
    <property type="entry name" value="Lysozyme-like_dom_sf"/>
</dbReference>
<feature type="compositionally biased region" description="Basic and acidic residues" evidence="1">
    <location>
        <begin position="72"/>
        <end position="82"/>
    </location>
</feature>
<dbReference type="EMBL" id="KF118423">
    <property type="protein sequence ID" value="AIA85684.1"/>
    <property type="molecule type" value="Genomic_DNA"/>
</dbReference>
<sequence length="107" mass="11152">AAAIPGFAGGTAALIEALCDRRMAFLRALRGWRTFGRGWTARVGSVRAAALVMAAGDEADGGADGGAAAVQRAERRPAERLPENPGPGDPSPKARDEDRSTTSFLRM</sequence>
<dbReference type="AlphaFoldDB" id="A0A060BRV1"/>
<protein>
    <submittedName>
        <fullName evidence="2">CAZy families GH108 protein</fullName>
    </submittedName>
</protein>
<evidence type="ECO:0000313" key="2">
    <source>
        <dbReference type="EMBL" id="AIA85684.1"/>
    </source>
</evidence>
<dbReference type="Gene3D" id="1.20.141.10">
    <property type="entry name" value="Chitosanase, subunit A, domain 1"/>
    <property type="match status" value="1"/>
</dbReference>
<proteinExistence type="predicted"/>
<reference evidence="2" key="1">
    <citation type="journal article" date="2013" name="Environ. Microbiol.">
        <title>Seasonally variable intestinal metagenomes of the red palm weevil (Rhynchophorus ferrugineus).</title>
        <authorList>
            <person name="Jia S."/>
            <person name="Zhang X."/>
            <person name="Zhang G."/>
            <person name="Yin A."/>
            <person name="Zhang S."/>
            <person name="Li F."/>
            <person name="Wang L."/>
            <person name="Zhao D."/>
            <person name="Yun Q."/>
            <person name="Tala"/>
            <person name="Wang J."/>
            <person name="Sun G."/>
            <person name="Baabdullah M."/>
            <person name="Yu X."/>
            <person name="Hu S."/>
            <person name="Al-Mssallem I.S."/>
            <person name="Yu J."/>
        </authorList>
    </citation>
    <scope>NUCLEOTIDE SEQUENCE</scope>
</reference>